<name>A0A0M2R6I7_9PROT</name>
<accession>A0A0M2R6I7</accession>
<evidence type="ECO:0000313" key="2">
    <source>
        <dbReference type="Proteomes" id="UP000034491"/>
    </source>
</evidence>
<dbReference type="AlphaFoldDB" id="A0A0M2R6I7"/>
<reference evidence="1 2" key="1">
    <citation type="submission" date="2015-03" db="EMBL/GenBank/DDBJ databases">
        <title>Genome sequence of Kiloniella sp. P1-1, isolated from the gut microflora of Pacific white shrimp, Penaeus vannamei.</title>
        <authorList>
            <person name="Shao Z."/>
            <person name="Wang L."/>
            <person name="Li X."/>
        </authorList>
    </citation>
    <scope>NUCLEOTIDE SEQUENCE [LARGE SCALE GENOMIC DNA]</scope>
    <source>
        <strain evidence="1 2">P1-1</strain>
    </source>
</reference>
<gene>
    <name evidence="1" type="ORF">WH95_17560</name>
</gene>
<dbReference type="EMBL" id="LANI01000029">
    <property type="protein sequence ID" value="KKJ75635.1"/>
    <property type="molecule type" value="Genomic_DNA"/>
</dbReference>
<dbReference type="RefSeq" id="WP_046509657.1">
    <property type="nucleotide sequence ID" value="NZ_LANI01000029.1"/>
</dbReference>
<comment type="caution">
    <text evidence="1">The sequence shown here is derived from an EMBL/GenBank/DDBJ whole genome shotgun (WGS) entry which is preliminary data.</text>
</comment>
<dbReference type="Proteomes" id="UP000034491">
    <property type="component" value="Unassembled WGS sequence"/>
</dbReference>
<dbReference type="STRING" id="1549748.WH95_17560"/>
<organism evidence="1 2">
    <name type="scientific">Kiloniella litopenaei</name>
    <dbReference type="NCBI Taxonomy" id="1549748"/>
    <lineage>
        <taxon>Bacteria</taxon>
        <taxon>Pseudomonadati</taxon>
        <taxon>Pseudomonadota</taxon>
        <taxon>Alphaproteobacteria</taxon>
        <taxon>Rhodospirillales</taxon>
        <taxon>Kiloniellaceae</taxon>
        <taxon>Kiloniella</taxon>
    </lineage>
</organism>
<sequence length="279" mass="31601">MKGEFSGVWSEMWRKVWKKLSDHRDAPDDLFCELYRELERSFVTRLDPATELANIIDDQEQARIAFRSTKVFKVDGEAGIVKFLERAHEALEELGYPQLIDRYFELVADFIQTYSLRYELRRPFTLHPTLPGVFAKLFNDLRTTTQQDAALNMAMHEFEESVRDLRNGQSSARIKTCIHKQMNLLEVIAGQCPGVTAGSLGAMCDQVDTWPHATIREAMKKLYGFGSDYPGIRHGGNPASALRDIEMRDMVAVSVLLAGFAPYLSDRLDPSKIYAGGDA</sequence>
<proteinExistence type="predicted"/>
<dbReference type="OrthoDB" id="5119069at2"/>
<protein>
    <submittedName>
        <fullName evidence="1">Uncharacterized protein</fullName>
    </submittedName>
</protein>
<evidence type="ECO:0000313" key="1">
    <source>
        <dbReference type="EMBL" id="KKJ75635.1"/>
    </source>
</evidence>
<keyword evidence="2" id="KW-1185">Reference proteome</keyword>